<sequence length="128" mass="13935">MLKKLPPREREIVDLLYERGDLTVAEISGALTGQPSGSAVRTMLSRLEQKGFVRRTDGAKGHLYRPAVADSQARTTALKELVRVFFGGSPAGAATALLGMTERLEETELDELEALIAQARSDRHKGSE</sequence>
<proteinExistence type="inferred from homology"/>
<dbReference type="SUPFAM" id="SSF46785">
    <property type="entry name" value="Winged helix' DNA-binding domain"/>
    <property type="match status" value="1"/>
</dbReference>
<evidence type="ECO:0000256" key="3">
    <source>
        <dbReference type="ARBA" id="ARBA00023125"/>
    </source>
</evidence>
<dbReference type="RefSeq" id="WP_346786155.1">
    <property type="nucleotide sequence ID" value="NZ_JBDLBR010000007.1"/>
</dbReference>
<evidence type="ECO:0000256" key="1">
    <source>
        <dbReference type="ARBA" id="ARBA00011046"/>
    </source>
</evidence>
<keyword evidence="6" id="KW-1185">Reference proteome</keyword>
<dbReference type="EMBL" id="JBDLBR010000007">
    <property type="protein sequence ID" value="MEN7538695.1"/>
    <property type="molecule type" value="Genomic_DNA"/>
</dbReference>
<dbReference type="Proteomes" id="UP001484535">
    <property type="component" value="Unassembled WGS sequence"/>
</dbReference>
<dbReference type="InterPro" id="IPR036390">
    <property type="entry name" value="WH_DNA-bd_sf"/>
</dbReference>
<organism evidence="5 6">
    <name type="scientific">Aurantiacibacter flavus</name>
    <dbReference type="NCBI Taxonomy" id="3145232"/>
    <lineage>
        <taxon>Bacteria</taxon>
        <taxon>Pseudomonadati</taxon>
        <taxon>Pseudomonadota</taxon>
        <taxon>Alphaproteobacteria</taxon>
        <taxon>Sphingomonadales</taxon>
        <taxon>Erythrobacteraceae</taxon>
        <taxon>Aurantiacibacter</taxon>
    </lineage>
</organism>
<gene>
    <name evidence="5" type="ORF">ABDJ38_16080</name>
</gene>
<evidence type="ECO:0000256" key="2">
    <source>
        <dbReference type="ARBA" id="ARBA00023015"/>
    </source>
</evidence>
<dbReference type="InterPro" id="IPR036388">
    <property type="entry name" value="WH-like_DNA-bd_sf"/>
</dbReference>
<dbReference type="Gene3D" id="1.10.10.10">
    <property type="entry name" value="Winged helix-like DNA-binding domain superfamily/Winged helix DNA-binding domain"/>
    <property type="match status" value="1"/>
</dbReference>
<comment type="caution">
    <text evidence="5">The sequence shown here is derived from an EMBL/GenBank/DDBJ whole genome shotgun (WGS) entry which is preliminary data.</text>
</comment>
<evidence type="ECO:0000313" key="5">
    <source>
        <dbReference type="EMBL" id="MEN7538695.1"/>
    </source>
</evidence>
<dbReference type="Pfam" id="PF03965">
    <property type="entry name" value="Penicillinase_R"/>
    <property type="match status" value="1"/>
</dbReference>
<keyword evidence="3" id="KW-0238">DNA-binding</keyword>
<protein>
    <submittedName>
        <fullName evidence="5">BlaI/MecI/CopY family transcriptional regulator</fullName>
    </submittedName>
</protein>
<keyword evidence="4" id="KW-0804">Transcription</keyword>
<evidence type="ECO:0000313" key="6">
    <source>
        <dbReference type="Proteomes" id="UP001484535"/>
    </source>
</evidence>
<comment type="similarity">
    <text evidence="1">Belongs to the BlaI transcriptional regulatory family.</text>
</comment>
<accession>A0ABV0D0L7</accession>
<keyword evidence="2" id="KW-0805">Transcription regulation</keyword>
<evidence type="ECO:0000256" key="4">
    <source>
        <dbReference type="ARBA" id="ARBA00023163"/>
    </source>
</evidence>
<reference evidence="5 6" key="1">
    <citation type="submission" date="2024-05" db="EMBL/GenBank/DDBJ databases">
        <authorList>
            <person name="Park S."/>
        </authorList>
    </citation>
    <scope>NUCLEOTIDE SEQUENCE [LARGE SCALE GENOMIC DNA]</scope>
    <source>
        <strain evidence="5 6">DGU5</strain>
    </source>
</reference>
<dbReference type="InterPro" id="IPR005650">
    <property type="entry name" value="BlaI_family"/>
</dbReference>
<name>A0ABV0D0L7_9SPHN</name>